<name>A0A9D4JBP0_DREPO</name>
<gene>
    <name evidence="1" type="ORF">DPMN_156256</name>
</gene>
<dbReference type="AlphaFoldDB" id="A0A9D4JBP0"/>
<sequence length="75" mass="8518">MVKDWEKISPQSGLPALLIIRGRSQRTRGTLKSRSMTSTRRVLKMVQAISHKLFGKEVRKSGRQAPQMVKENGLQ</sequence>
<protein>
    <submittedName>
        <fullName evidence="1">Uncharacterized protein</fullName>
    </submittedName>
</protein>
<accession>A0A9D4JBP0</accession>
<evidence type="ECO:0000313" key="1">
    <source>
        <dbReference type="EMBL" id="KAH3802578.1"/>
    </source>
</evidence>
<proteinExistence type="predicted"/>
<evidence type="ECO:0000313" key="2">
    <source>
        <dbReference type="Proteomes" id="UP000828390"/>
    </source>
</evidence>
<reference evidence="1" key="2">
    <citation type="submission" date="2020-11" db="EMBL/GenBank/DDBJ databases">
        <authorList>
            <person name="McCartney M.A."/>
            <person name="Auch B."/>
            <person name="Kono T."/>
            <person name="Mallez S."/>
            <person name="Becker A."/>
            <person name="Gohl D.M."/>
            <person name="Silverstein K.A.T."/>
            <person name="Koren S."/>
            <person name="Bechman K.B."/>
            <person name="Herman A."/>
            <person name="Abrahante J.E."/>
            <person name="Garbe J."/>
        </authorList>
    </citation>
    <scope>NUCLEOTIDE SEQUENCE</scope>
    <source>
        <strain evidence="1">Duluth1</strain>
        <tissue evidence="1">Whole animal</tissue>
    </source>
</reference>
<reference evidence="1" key="1">
    <citation type="journal article" date="2019" name="bioRxiv">
        <title>The Genome of the Zebra Mussel, Dreissena polymorpha: A Resource for Invasive Species Research.</title>
        <authorList>
            <person name="McCartney M.A."/>
            <person name="Auch B."/>
            <person name="Kono T."/>
            <person name="Mallez S."/>
            <person name="Zhang Y."/>
            <person name="Obille A."/>
            <person name="Becker A."/>
            <person name="Abrahante J.E."/>
            <person name="Garbe J."/>
            <person name="Badalamenti J.P."/>
            <person name="Herman A."/>
            <person name="Mangelson H."/>
            <person name="Liachko I."/>
            <person name="Sullivan S."/>
            <person name="Sone E.D."/>
            <person name="Koren S."/>
            <person name="Silverstein K.A.T."/>
            <person name="Beckman K.B."/>
            <person name="Gohl D.M."/>
        </authorList>
    </citation>
    <scope>NUCLEOTIDE SEQUENCE</scope>
    <source>
        <strain evidence="1">Duluth1</strain>
        <tissue evidence="1">Whole animal</tissue>
    </source>
</reference>
<dbReference type="Proteomes" id="UP000828390">
    <property type="component" value="Unassembled WGS sequence"/>
</dbReference>
<dbReference type="EMBL" id="JAIWYP010000007">
    <property type="protein sequence ID" value="KAH3802578.1"/>
    <property type="molecule type" value="Genomic_DNA"/>
</dbReference>
<comment type="caution">
    <text evidence="1">The sequence shown here is derived from an EMBL/GenBank/DDBJ whole genome shotgun (WGS) entry which is preliminary data.</text>
</comment>
<organism evidence="1 2">
    <name type="scientific">Dreissena polymorpha</name>
    <name type="common">Zebra mussel</name>
    <name type="synonym">Mytilus polymorpha</name>
    <dbReference type="NCBI Taxonomy" id="45954"/>
    <lineage>
        <taxon>Eukaryota</taxon>
        <taxon>Metazoa</taxon>
        <taxon>Spiralia</taxon>
        <taxon>Lophotrochozoa</taxon>
        <taxon>Mollusca</taxon>
        <taxon>Bivalvia</taxon>
        <taxon>Autobranchia</taxon>
        <taxon>Heteroconchia</taxon>
        <taxon>Euheterodonta</taxon>
        <taxon>Imparidentia</taxon>
        <taxon>Neoheterodontei</taxon>
        <taxon>Myida</taxon>
        <taxon>Dreissenoidea</taxon>
        <taxon>Dreissenidae</taxon>
        <taxon>Dreissena</taxon>
    </lineage>
</organism>
<keyword evidence="2" id="KW-1185">Reference proteome</keyword>